<organism evidence="1 2">
    <name type="scientific">Aspergillus kawachii</name>
    <name type="common">White koji mold</name>
    <name type="synonym">Aspergillus awamori var. kawachi</name>
    <dbReference type="NCBI Taxonomy" id="1069201"/>
    <lineage>
        <taxon>Eukaryota</taxon>
        <taxon>Fungi</taxon>
        <taxon>Dikarya</taxon>
        <taxon>Ascomycota</taxon>
        <taxon>Pezizomycotina</taxon>
        <taxon>Eurotiomycetes</taxon>
        <taxon>Eurotiomycetidae</taxon>
        <taxon>Eurotiales</taxon>
        <taxon>Aspergillaceae</taxon>
        <taxon>Aspergillus</taxon>
        <taxon>Aspergillus subgen. Circumdati</taxon>
    </lineage>
</organism>
<reference evidence="2" key="2">
    <citation type="submission" date="2016-02" db="EMBL/GenBank/DDBJ databases">
        <title>Genome sequencing of Aspergillus luchuensis NBRC 4314.</title>
        <authorList>
            <person name="Yamada O."/>
        </authorList>
    </citation>
    <scope>NUCLEOTIDE SEQUENCE [LARGE SCALE GENOMIC DNA]</scope>
    <source>
        <strain evidence="2">RIB 2604</strain>
    </source>
</reference>
<evidence type="ECO:0000313" key="1">
    <source>
        <dbReference type="EMBL" id="GAT26459.1"/>
    </source>
</evidence>
<protein>
    <submittedName>
        <fullName evidence="1">Similar to Pc13g00030</fullName>
    </submittedName>
</protein>
<dbReference type="Proteomes" id="UP000075230">
    <property type="component" value="Unassembled WGS sequence"/>
</dbReference>
<comment type="caution">
    <text evidence="1">The sequence shown here is derived from an EMBL/GenBank/DDBJ whole genome shotgun (WGS) entry which is preliminary data.</text>
</comment>
<name>A0A146FM35_ASPKA</name>
<dbReference type="AlphaFoldDB" id="A0A146FM35"/>
<reference evidence="1 2" key="1">
    <citation type="journal article" date="2016" name="DNA Res.">
        <title>Genome sequence of Aspergillus luchuensis NBRC 4314.</title>
        <authorList>
            <person name="Yamada O."/>
            <person name="Machida M."/>
            <person name="Hosoyama A."/>
            <person name="Goto M."/>
            <person name="Takahashi T."/>
            <person name="Futagami T."/>
            <person name="Yamagata Y."/>
            <person name="Takeuchi M."/>
            <person name="Kobayashi T."/>
            <person name="Koike H."/>
            <person name="Abe K."/>
            <person name="Asai K."/>
            <person name="Arita M."/>
            <person name="Fujita N."/>
            <person name="Fukuda K."/>
            <person name="Higa K."/>
            <person name="Horikawa H."/>
            <person name="Ishikawa T."/>
            <person name="Jinno K."/>
            <person name="Kato Y."/>
            <person name="Kirimura K."/>
            <person name="Mizutani O."/>
            <person name="Nakasone K."/>
            <person name="Sano M."/>
            <person name="Shiraishi Y."/>
            <person name="Tsukahara M."/>
            <person name="Gomi K."/>
        </authorList>
    </citation>
    <scope>NUCLEOTIDE SEQUENCE [LARGE SCALE GENOMIC DNA]</scope>
    <source>
        <strain evidence="1 2">RIB 2604</strain>
    </source>
</reference>
<sequence length="79" mass="8919">MPWLSASSRVKTPQNIRDLRRDHLSSIRRHRIHGLNDQGKHGHPDSEIVHSGFYSVKDRFLGAGRIHPPTAPVAPRLLA</sequence>
<dbReference type="EMBL" id="BCWF01000021">
    <property type="protein sequence ID" value="GAT26459.1"/>
    <property type="molecule type" value="Genomic_DNA"/>
</dbReference>
<accession>A0A146FM35</accession>
<evidence type="ECO:0000313" key="2">
    <source>
        <dbReference type="Proteomes" id="UP000075230"/>
    </source>
</evidence>
<gene>
    <name evidence="1" type="ORF">RIB2604_02101370</name>
</gene>
<proteinExistence type="predicted"/>